<comment type="similarity">
    <text evidence="1 7">Belongs to the MsrB Met sulfoxide reductase family.</text>
</comment>
<dbReference type="GO" id="GO:0008270">
    <property type="term" value="F:zinc ion binding"/>
    <property type="evidence" value="ECO:0007669"/>
    <property type="project" value="UniProtKB-ARBA"/>
</dbReference>
<evidence type="ECO:0000313" key="11">
    <source>
        <dbReference type="Proteomes" id="UP000078200"/>
    </source>
</evidence>
<name>A0A1A9V2I5_GLOAU</name>
<dbReference type="Pfam" id="PF01641">
    <property type="entry name" value="SelR"/>
    <property type="match status" value="2"/>
</dbReference>
<feature type="domain" description="MsrB" evidence="9">
    <location>
        <begin position="234"/>
        <end position="274"/>
    </location>
</feature>
<dbReference type="EnsemblMetazoa" id="GAUT023694-RA">
    <property type="protein sequence ID" value="GAUT023694-PA"/>
    <property type="gene ID" value="GAUT023694"/>
</dbReference>
<dbReference type="EC" id="1.8.4.12" evidence="2 7"/>
<keyword evidence="4 7" id="KW-0862">Zinc</keyword>
<comment type="catalytic activity">
    <reaction evidence="6 7">
        <text>L-methionyl-[protein] + [thioredoxin]-disulfide + H2O = L-methionyl-(R)-S-oxide-[protein] + [thioredoxin]-dithiol</text>
        <dbReference type="Rhea" id="RHEA:24164"/>
        <dbReference type="Rhea" id="RHEA-COMP:10698"/>
        <dbReference type="Rhea" id="RHEA-COMP:10700"/>
        <dbReference type="Rhea" id="RHEA-COMP:12313"/>
        <dbReference type="Rhea" id="RHEA-COMP:12314"/>
        <dbReference type="ChEBI" id="CHEBI:15377"/>
        <dbReference type="ChEBI" id="CHEBI:16044"/>
        <dbReference type="ChEBI" id="CHEBI:29950"/>
        <dbReference type="ChEBI" id="CHEBI:45764"/>
        <dbReference type="ChEBI" id="CHEBI:50058"/>
        <dbReference type="EC" id="1.8.4.12"/>
    </reaction>
</comment>
<dbReference type="SUPFAM" id="SSF51316">
    <property type="entry name" value="Mss4-like"/>
    <property type="match status" value="2"/>
</dbReference>
<dbReference type="VEuPathDB" id="VectorBase:GAUT023694"/>
<dbReference type="Proteomes" id="UP000078200">
    <property type="component" value="Unassembled WGS sequence"/>
</dbReference>
<evidence type="ECO:0000313" key="10">
    <source>
        <dbReference type="EnsemblMetazoa" id="GAUT023694-PA"/>
    </source>
</evidence>
<dbReference type="PROSITE" id="PS51790">
    <property type="entry name" value="MSRB"/>
    <property type="match status" value="2"/>
</dbReference>
<evidence type="ECO:0000256" key="8">
    <source>
        <dbReference type="SAM" id="MobiDB-lite"/>
    </source>
</evidence>
<proteinExistence type="inferred from homology"/>
<evidence type="ECO:0000259" key="9">
    <source>
        <dbReference type="PROSITE" id="PS51790"/>
    </source>
</evidence>
<dbReference type="FunFam" id="2.170.150.20:FF:000004">
    <property type="entry name" value="Peptide-methionine (R)-S-oxide reductase"/>
    <property type="match status" value="1"/>
</dbReference>
<dbReference type="GO" id="GO:0033743">
    <property type="term" value="F:peptide-methionine (R)-S-oxide reductase activity"/>
    <property type="evidence" value="ECO:0007669"/>
    <property type="project" value="UniProtKB-EC"/>
</dbReference>
<keyword evidence="5 7" id="KW-0560">Oxidoreductase</keyword>
<evidence type="ECO:0000256" key="6">
    <source>
        <dbReference type="ARBA" id="ARBA00048488"/>
    </source>
</evidence>
<feature type="domain" description="MsrB" evidence="9">
    <location>
        <begin position="74"/>
        <end position="197"/>
    </location>
</feature>
<comment type="function">
    <text evidence="7">Methionine-sulfoxide reductase that specifically reduces methionine (R)-sulfoxide back to methionine. While in many cases methionine oxidation is the result of random oxidation following oxidative stress, methionine oxidation is also a post-translational modification that takes place on specific residues.</text>
</comment>
<dbReference type="Gene3D" id="2.170.150.20">
    <property type="entry name" value="Peptide methionine sulfoxide reductase"/>
    <property type="match status" value="2"/>
</dbReference>
<dbReference type="GO" id="GO:0030091">
    <property type="term" value="P:protein repair"/>
    <property type="evidence" value="ECO:0007669"/>
    <property type="project" value="InterPro"/>
</dbReference>
<dbReference type="PANTHER" id="PTHR10173">
    <property type="entry name" value="METHIONINE SULFOXIDE REDUCTASE"/>
    <property type="match status" value="1"/>
</dbReference>
<dbReference type="InterPro" id="IPR002579">
    <property type="entry name" value="Met_Sox_Rdtase_MsrB_dom"/>
</dbReference>
<dbReference type="InterPro" id="IPR028427">
    <property type="entry name" value="Met_Sox_Rdtase_MsrB"/>
</dbReference>
<evidence type="ECO:0000256" key="5">
    <source>
        <dbReference type="ARBA" id="ARBA00023002"/>
    </source>
</evidence>
<dbReference type="PANTHER" id="PTHR10173:SF52">
    <property type="entry name" value="METHIONINE-R-SULFOXIDE REDUCTASE B1"/>
    <property type="match status" value="1"/>
</dbReference>
<keyword evidence="11" id="KW-1185">Reference proteome</keyword>
<protein>
    <recommendedName>
        <fullName evidence="2 7">Peptide-methionine (R)-S-oxide reductase</fullName>
        <ecNumber evidence="2 7">1.8.4.12</ecNumber>
    </recommendedName>
</protein>
<feature type="compositionally biased region" description="Polar residues" evidence="8">
    <location>
        <begin position="213"/>
        <end position="222"/>
    </location>
</feature>
<evidence type="ECO:0000256" key="7">
    <source>
        <dbReference type="RuleBase" id="RU365044"/>
    </source>
</evidence>
<keyword evidence="3 7" id="KW-0479">Metal-binding</keyword>
<dbReference type="AlphaFoldDB" id="A0A1A9V2I5"/>
<evidence type="ECO:0000256" key="1">
    <source>
        <dbReference type="ARBA" id="ARBA00007174"/>
    </source>
</evidence>
<dbReference type="GO" id="GO:0006979">
    <property type="term" value="P:response to oxidative stress"/>
    <property type="evidence" value="ECO:0007669"/>
    <property type="project" value="InterPro"/>
</dbReference>
<dbReference type="GO" id="GO:0005737">
    <property type="term" value="C:cytoplasm"/>
    <property type="evidence" value="ECO:0007669"/>
    <property type="project" value="TreeGrafter"/>
</dbReference>
<evidence type="ECO:0000256" key="2">
    <source>
        <dbReference type="ARBA" id="ARBA00012499"/>
    </source>
</evidence>
<feature type="compositionally biased region" description="Low complexity" evidence="8">
    <location>
        <begin position="199"/>
        <end position="212"/>
    </location>
</feature>
<comment type="cofactor">
    <cofactor evidence="7">
        <name>Zn(2+)</name>
        <dbReference type="ChEBI" id="CHEBI:29105"/>
    </cofactor>
    <text evidence="7">Binds 1 zinc ion per subunit.</text>
</comment>
<dbReference type="InterPro" id="IPR011057">
    <property type="entry name" value="Mss4-like_sf"/>
</dbReference>
<reference evidence="10" key="1">
    <citation type="submission" date="2020-05" db="UniProtKB">
        <authorList>
            <consortium name="EnsemblMetazoa"/>
        </authorList>
    </citation>
    <scope>IDENTIFICATION</scope>
    <source>
        <strain evidence="10">TTRI</strain>
    </source>
</reference>
<dbReference type="NCBIfam" id="TIGR00357">
    <property type="entry name" value="peptide-methionine (R)-S-oxide reductase MsrB"/>
    <property type="match status" value="1"/>
</dbReference>
<feature type="region of interest" description="Disordered" evidence="8">
    <location>
        <begin position="198"/>
        <end position="223"/>
    </location>
</feature>
<evidence type="ECO:0000256" key="3">
    <source>
        <dbReference type="ARBA" id="ARBA00022723"/>
    </source>
</evidence>
<sequence length="294" mass="32855">MFSLFRHALRSSINKNKIVYLKNCKIYQIVEAAASITPVILAHSKSFASDTSKNNNINSNNNMENRNDKISVDKAELRKRLTPLQYQVTQEAATERPFTGCYNKHYEKGVYQCIVCHQDLFSSDTKYDSGCGWPAFNDVLDKGKVTLHRDASIPGMIRTEVRCSKCGAHMGHVFDDGPPPKYLRYCINSASINFVAQPAKPSSSNQASGSASTNRRNSQQRGNILLLIKHPERIRTEVRCSRCNSHMGHVFEDGPQPTRKRYCINSAAIDFVSADDLNKLITANVNAAPAIVQQ</sequence>
<organism evidence="10 11">
    <name type="scientific">Glossina austeni</name>
    <name type="common">Savannah tsetse fly</name>
    <dbReference type="NCBI Taxonomy" id="7395"/>
    <lineage>
        <taxon>Eukaryota</taxon>
        <taxon>Metazoa</taxon>
        <taxon>Ecdysozoa</taxon>
        <taxon>Arthropoda</taxon>
        <taxon>Hexapoda</taxon>
        <taxon>Insecta</taxon>
        <taxon>Pterygota</taxon>
        <taxon>Neoptera</taxon>
        <taxon>Endopterygota</taxon>
        <taxon>Diptera</taxon>
        <taxon>Brachycera</taxon>
        <taxon>Muscomorpha</taxon>
        <taxon>Hippoboscoidea</taxon>
        <taxon>Glossinidae</taxon>
        <taxon>Glossina</taxon>
    </lineage>
</organism>
<dbReference type="STRING" id="7395.A0A1A9V2I5"/>
<evidence type="ECO:0000256" key="4">
    <source>
        <dbReference type="ARBA" id="ARBA00022833"/>
    </source>
</evidence>
<accession>A0A1A9V2I5</accession>